<organism evidence="2 3">
    <name type="scientific">Perkinsus olseni</name>
    <name type="common">Perkinsus atlanticus</name>
    <dbReference type="NCBI Taxonomy" id="32597"/>
    <lineage>
        <taxon>Eukaryota</taxon>
        <taxon>Sar</taxon>
        <taxon>Alveolata</taxon>
        <taxon>Perkinsozoa</taxon>
        <taxon>Perkinsea</taxon>
        <taxon>Perkinsida</taxon>
        <taxon>Perkinsidae</taxon>
        <taxon>Perkinsus</taxon>
    </lineage>
</organism>
<dbReference type="Proteomes" id="UP000574390">
    <property type="component" value="Unassembled WGS sequence"/>
</dbReference>
<gene>
    <name evidence="2" type="ORF">FOZ62_022454</name>
</gene>
<comment type="caution">
    <text evidence="2">The sequence shown here is derived from an EMBL/GenBank/DDBJ whole genome shotgun (WGS) entry which is preliminary data.</text>
</comment>
<evidence type="ECO:0000313" key="2">
    <source>
        <dbReference type="EMBL" id="KAF4749113.1"/>
    </source>
</evidence>
<evidence type="ECO:0000256" key="1">
    <source>
        <dbReference type="SAM" id="MobiDB-lite"/>
    </source>
</evidence>
<proteinExistence type="predicted"/>
<evidence type="ECO:0000313" key="3">
    <source>
        <dbReference type="Proteomes" id="UP000574390"/>
    </source>
</evidence>
<dbReference type="EMBL" id="JABANM010004531">
    <property type="protein sequence ID" value="KAF4749113.1"/>
    <property type="molecule type" value="Genomic_DNA"/>
</dbReference>
<reference evidence="2 3" key="1">
    <citation type="submission" date="2020-04" db="EMBL/GenBank/DDBJ databases">
        <title>Perkinsus olseni comparative genomics.</title>
        <authorList>
            <person name="Bogema D.R."/>
        </authorList>
    </citation>
    <scope>NUCLEOTIDE SEQUENCE [LARGE SCALE GENOMIC DNA]</scope>
    <source>
        <strain evidence="2">ATCC PRA-205</strain>
    </source>
</reference>
<accession>A0A7J6TV27</accession>
<dbReference type="AlphaFoldDB" id="A0A7J6TV27"/>
<sequence length="703" mass="75859">MRLRNLTSLGVSAFGTCKFISVCARRTAASELILSGAQRGPEPGLYRTVDGVSGLDGIAMRFIDGKQCAIIFLAGMPKQDFRCSVETEFTNMVSFTDPGGVSCYQLSQVDTLQAQFERARRLARLSGGRLPHLSGTMGLCVSGGRVVLKIATSELQMRKISDDPYHIVELPLEAPDPGKYVNKRPVPGLGGLVLTVAENRGMSVEIVLPDGTTQEYCRGSLQGLAPSTQRRCFEFVTPNLRLRTNGLSSRHFLTDLVWYDIQLCRDSKSATYLVFGKVKVRLKHEGTDLHEPRTEATRTDEPSGHQLALSGLYRTTGSVSVFNGVALRLAEGKCAIVFLAGMPEQDFRYSISTEFSRMQPSTTRGLTCYKLNDEHVVDDLHRANTLQMTLGGSGNLLPDTVFPCVLDGGVLLMVGGSTYSMQKVSGDPYEPLELPLTPPPPGVYVNDHLIPGLDGVTVALDTDGSFSAKVAITGGANVTLRGRTLQRAGPVQRCFRDATPHVQSIAILLAAREISTKLILDDVKLCRDPRLVTYVVFGDMAVRLRTTSHPENPANKIQPGMHVEKASTKGRVLGQDKPPIPSAKPTGVSSIGVARQGSGNFPDIDSLMPSSVTRRRTPGPREGSSRTSEEDSQLRVRRGEAAVLNPGPKRESLVGVASAAGGSYLDTGSLLPLPVMKRPPSRPTHEGFPRASGNAGKVQVLQK</sequence>
<feature type="non-terminal residue" evidence="2">
    <location>
        <position position="703"/>
    </location>
</feature>
<feature type="region of interest" description="Disordered" evidence="1">
    <location>
        <begin position="663"/>
        <end position="703"/>
    </location>
</feature>
<feature type="compositionally biased region" description="Basic and acidic residues" evidence="1">
    <location>
        <begin position="623"/>
        <end position="636"/>
    </location>
</feature>
<protein>
    <submittedName>
        <fullName evidence="2">Uncharacterized protein</fullName>
    </submittedName>
</protein>
<feature type="region of interest" description="Disordered" evidence="1">
    <location>
        <begin position="570"/>
        <end position="636"/>
    </location>
</feature>
<name>A0A7J6TV27_PEROL</name>